<proteinExistence type="predicted"/>
<dbReference type="RefSeq" id="WP_092743900.1">
    <property type="nucleotide sequence ID" value="NZ_FNOV01000026.1"/>
</dbReference>
<sequence length="72" mass="7634">MQTFTFEQVQAIAAAAVRVQPIVANTHRIVTTEAVQAVAVCAGGTKLVEVGHLHIAFVGQQGNWHLSSVVLL</sequence>
<protein>
    <submittedName>
        <fullName evidence="1">Uncharacterized protein</fullName>
    </submittedName>
</protein>
<dbReference type="AlphaFoldDB" id="A0A1H3PB66"/>
<reference evidence="2" key="1">
    <citation type="submission" date="2016-10" db="EMBL/GenBank/DDBJ databases">
        <authorList>
            <person name="Varghese N."/>
            <person name="Submissions S."/>
        </authorList>
    </citation>
    <scope>NUCLEOTIDE SEQUENCE [LARGE SCALE GENOMIC DNA]</scope>
    <source>
        <strain evidence="2">CGMCC 1.8975</strain>
    </source>
</reference>
<dbReference type="STRING" id="651662.SAMN04488069_12616"/>
<organism evidence="1 2">
    <name type="scientific">Hymenobacter psychrophilus</name>
    <dbReference type="NCBI Taxonomy" id="651662"/>
    <lineage>
        <taxon>Bacteria</taxon>
        <taxon>Pseudomonadati</taxon>
        <taxon>Bacteroidota</taxon>
        <taxon>Cytophagia</taxon>
        <taxon>Cytophagales</taxon>
        <taxon>Hymenobacteraceae</taxon>
        <taxon>Hymenobacter</taxon>
    </lineage>
</organism>
<gene>
    <name evidence="1" type="ORF">SAMN04488069_12616</name>
</gene>
<name>A0A1H3PB66_9BACT</name>
<keyword evidence="2" id="KW-1185">Reference proteome</keyword>
<dbReference type="Proteomes" id="UP000199249">
    <property type="component" value="Unassembled WGS sequence"/>
</dbReference>
<evidence type="ECO:0000313" key="1">
    <source>
        <dbReference type="EMBL" id="SDY98173.1"/>
    </source>
</evidence>
<evidence type="ECO:0000313" key="2">
    <source>
        <dbReference type="Proteomes" id="UP000199249"/>
    </source>
</evidence>
<dbReference type="EMBL" id="FNOV01000026">
    <property type="protein sequence ID" value="SDY98173.1"/>
    <property type="molecule type" value="Genomic_DNA"/>
</dbReference>
<accession>A0A1H3PB66</accession>